<sequence length="2853" mass="314466">MGSRIKKLLILLIMVLGVVLFASEEKKAPNEIVKDNPEREVTTVESMKVREHATMSLSVTKKNEKVIEGELIGDTLKIKLPIKGINENTLDRMVKTKEGKKLVIESKSRVNPRMARMVTNTTKKMPTQEEMNNLTLEQVKAMMNNSDTKEIEAQSKSVKNHIAVENESGIDVEVLDVNRNEDIYVNVEENDEVIDRYRVMILPRNSTARAFTLPSSPIEYTYLNSRIIQIGGNKVWLGDKNRTFGANINNLDTVEFKNQLSGFILDDDFIDYSIGFNFTNAVMGTSIRLKSTLGDGFAPLFTSSVKGSKGEVYDYFITEPTKGLYYSEYNGNGKLFEGRWKSNPKEGAVNAFRYIDFLEKNTTNNVSTSYLANATATGIGFELDIPLKSTINQPGRYITEGFITTTISAKDQQSSTIKAHYIYMDMGDQSGDTFAVKIPNDKIKKSQTTLNKIDTGNWMQLNAGNTNLSFMKSNDNTSSFNNIGLFINGEVNRQIARYSAGKDSNVHTITYNQGNKVQTFKIRVSQQKGSYAQVEILPITLQNPDNTAETPQVKFYIVQGRKDNQALREYRKVEYTVNFPRIQNLQEAGNISMELDPRLQQILGNNKFIGTGAQVVDENLTGNKSYTNMLKLTNSIKSGFEGKQVIGIESIEGKNLISGGLSNYNFFGSNSIKEIGLKKSGTQIGWYGGGNNDLLVSSSGSQSYKVRLNGESGERYSLNVNVNYVSGIDKTGYSGSGLVNISKAEKNVPYIFEPPTNGNSTTTSGMIMTISGAFPNIKGVVTGKTGVNIADNVEVSVRGSTTSGIKVETDNQTIGDKIYTVDGHLKVGITKEGKIKIIKLTSNFDYTSNDTTDNIILKYKYGDIILGTFTLKIKSDEVDGGDITFKIDPRLEQISSSIGNYITGAKTLGSKDFNNHNKNFSELIEVTTNYLNDAATARDVYIDSIQNKKEITNGINQLYIGFGENQDEEPEIILKRNPENLNYYSGNTRDTLISILNPETYRTKIRDQNDKIYNVDFIMSKSDQVVKTGYTGAGKLNLARAEIDYEYIFEAGRNTSVTVPTSGKKDRNVILNITSGKSLDATGVLSTNNDQSIANRMEIKEGDNLLGTITGTAGDKLEVALSEYGVKIGITQSGQLIVAKVEDINIATKVLTINYYYDINNVSINLGTFTLTLENYIIGDYSNSVSIEIDKRFTKIDTYNWLLKNGTKSSTITDTTGDKFLDFFEFKGELNTASLNGNIEFGLSVEERPDSFRSENNYDVFLTGTDIWENESAIPVNIDISRLNENLIVSKFNGNNPKLDNKFSLVFDDSGIEKIYKGKIVESILGGELRSGSGILDVSKMKKNIEYKFKTEVENGEIVSSNDSKVLIKEASGTVNTKGIVTGKTTKNVANKIKVTFDDNTSSISANSSMEIENKGLKVAINTNGTDIGGLILTKIADEIPTDTVKIEYFYTTHPNSNELTVDKTSNRAVIKLGEFNLNLINNKAISMGEIEVKIDKRLAQIPNAEWVGANGILRDNSGIYGNYSELVSATDNIDANLDVNKVVSVKAINGEENLKNAVGMEASYKYMAEGNNIIALPYSTDDKTVTLGDYDVDTESLIFVSKRDISIVTKNTSNQEISNNFILETSTSSSDTLYSGIVKETYIGKKDYSGSGNIDLETSEIGKKYIFETTESQGIVSGNNGINITQVSGDPVNSLDVFGNNKNIANKLKVEFIITGNTRQIRTTTTQTNALEVTEHNLSIGIDTKTGGLTLTRNGGSDVTQAIITYYYDPGEGDNVSDKAVTLGMFTLNIANANPVIPLGTLKTTIDPRLGKITDEEWLTLGSYGGRDLLTLTENKYLGLIETKQGSLTPSKTIHEISKVMKGSVNYDPLDEGNSNSVVYKKYGKNSIPKVAILKSKTDDNIIDTSELATGKSLARKINDIDGDIYIEFKASDNSNNSFFHSLEVKNSPSEKPDKFTADNGYIGSGSVDLSGKDLNTSYTLVESNATDNEINMESIDGWLPTFTGIVSGYTNQNIVSYYTVKINNGTANKVEFTGDGYDYTDFKIKLSQENTKNIIITKKNDNTYDTLVTVLIEYYHSSGIKLGEFTLNISNTRTEKDLGTATVKLDARISQVDDNYSWINLKNGDMFRMEAQNGIGNYRDFIEAPSTFSNAEDNSMYNNFNLEKVLEINGLKEGSSNFVEGFYTFNNVRYTTIKGENEAGIPTGIDLESFLKVDATSKLVISKWDVRSSKHNKNNEFLISARNGNQVVAFKGNIKEKYLNQTRDEIDGVISKDDTIFKGSGSLNLIEAELERKYSFAVGQNGTVNGNGGSNVVLKINEGKSLDATGVLASNDNNSIANRMVIKDGDSVLTTIDGTLGNELTSEELTIESAKVKIGIDGSGQLTVTKTQDGNISSKVLVIDYYYVNKINTNAKNDIHLGSFKLTLMNPIIESSTTPTVIIDKRFAENEHYNWLFRNGRASDDLYQYPENAQDYSKLFKYSTQNLNNLPTNAEICDAIGMEGRIHRENSSDTDSYRLYHINDAEWHGEAAVPIVGSMNNLNNIVTISKGNSEDSISKENKFSLLFEEDGEMKIYKGNIKENITGDGVSNGSGEVTFISTDTDITYEFPTTLNNQETNVIGNGTDNRTLAMKNVKTSTGAIQALPNGNGLTEIVGENQVIANKITVSCKDTNSSNAKEVTIDNITFGIGDNGGLTLKKGKDFNPSEDKVYTIKFYYKNPGNDSQGDIELSTFDLTIRDSIFEIDGDGVLNFGDMVYNSNYPYVTQGGIFYVKCNDPAMIEGKKVEFSVEKDKVQSMKNTNGQTGDQNEVPLVNTQVQTRSNGKFYLQSTADLSKKPNTGKYEGEIEVTVTITSP</sequence>
<dbReference type="Proteomes" id="UP000255328">
    <property type="component" value="Unassembled WGS sequence"/>
</dbReference>
<organism evidence="1 2">
    <name type="scientific">Fusobacterium necrogenes</name>
    <dbReference type="NCBI Taxonomy" id="858"/>
    <lineage>
        <taxon>Bacteria</taxon>
        <taxon>Fusobacteriati</taxon>
        <taxon>Fusobacteriota</taxon>
        <taxon>Fusobacteriia</taxon>
        <taxon>Fusobacteriales</taxon>
        <taxon>Fusobacteriaceae</taxon>
        <taxon>Fusobacterium</taxon>
    </lineage>
</organism>
<dbReference type="EMBL" id="UGGU01000003">
    <property type="protein sequence ID" value="STO30666.1"/>
    <property type="molecule type" value="Genomic_DNA"/>
</dbReference>
<accession>A0A377GUP3</accession>
<evidence type="ECO:0000313" key="2">
    <source>
        <dbReference type="Proteomes" id="UP000255328"/>
    </source>
</evidence>
<protein>
    <submittedName>
        <fullName evidence="1">Uncharacterized protein</fullName>
    </submittedName>
</protein>
<reference evidence="1 2" key="1">
    <citation type="submission" date="2018-06" db="EMBL/GenBank/DDBJ databases">
        <authorList>
            <consortium name="Pathogen Informatics"/>
            <person name="Doyle S."/>
        </authorList>
    </citation>
    <scope>NUCLEOTIDE SEQUENCE [LARGE SCALE GENOMIC DNA]</scope>
    <source>
        <strain evidence="1 2">NCTC10723</strain>
    </source>
</reference>
<proteinExistence type="predicted"/>
<gene>
    <name evidence="1" type="ORF">NCTC10723_00091</name>
</gene>
<dbReference type="RefSeq" id="WP_115268292.1">
    <property type="nucleotide sequence ID" value="NZ_UGGU01000003.1"/>
</dbReference>
<name>A0A377GUP3_9FUSO</name>
<keyword evidence="2" id="KW-1185">Reference proteome</keyword>
<dbReference type="OrthoDB" id="90946at2"/>
<evidence type="ECO:0000313" key="1">
    <source>
        <dbReference type="EMBL" id="STO30666.1"/>
    </source>
</evidence>